<reference evidence="3" key="1">
    <citation type="submission" date="2013-03" db="EMBL/GenBank/DDBJ databases">
        <title>The Genome Sequence of Anopheles epiroticus epiroticus2.</title>
        <authorList>
            <consortium name="The Broad Institute Genomics Platform"/>
            <person name="Neafsey D.E."/>
            <person name="Howell P."/>
            <person name="Walker B."/>
            <person name="Young S.K."/>
            <person name="Zeng Q."/>
            <person name="Gargeya S."/>
            <person name="Fitzgerald M."/>
            <person name="Haas B."/>
            <person name="Abouelleil A."/>
            <person name="Allen A.W."/>
            <person name="Alvarado L."/>
            <person name="Arachchi H.M."/>
            <person name="Berlin A.M."/>
            <person name="Chapman S.B."/>
            <person name="Gainer-Dewar J."/>
            <person name="Goldberg J."/>
            <person name="Griggs A."/>
            <person name="Gujja S."/>
            <person name="Hansen M."/>
            <person name="Howarth C."/>
            <person name="Imamovic A."/>
            <person name="Ireland A."/>
            <person name="Larimer J."/>
            <person name="McCowan C."/>
            <person name="Murphy C."/>
            <person name="Pearson M."/>
            <person name="Poon T.W."/>
            <person name="Priest M."/>
            <person name="Roberts A."/>
            <person name="Saif S."/>
            <person name="Shea T."/>
            <person name="Sisk P."/>
            <person name="Sykes S."/>
            <person name="Wortman J."/>
            <person name="Nusbaum C."/>
            <person name="Birren B."/>
        </authorList>
    </citation>
    <scope>NUCLEOTIDE SEQUENCE [LARGE SCALE GENOMIC DNA]</scope>
    <source>
        <strain evidence="3">Epiroticus2</strain>
    </source>
</reference>
<evidence type="ECO:0000313" key="2">
    <source>
        <dbReference type="EnsemblMetazoa" id="AEPI006363-PA"/>
    </source>
</evidence>
<protein>
    <recommendedName>
        <fullName evidence="1">GRHL1/CP2 C-terminal domain-containing protein</fullName>
    </recommendedName>
</protein>
<dbReference type="VEuPathDB" id="VectorBase:AEPI006363"/>
<dbReference type="GO" id="GO:0001228">
    <property type="term" value="F:DNA-binding transcription activator activity, RNA polymerase II-specific"/>
    <property type="evidence" value="ECO:0007669"/>
    <property type="project" value="TreeGrafter"/>
</dbReference>
<dbReference type="EnsemblMetazoa" id="AEPI006363-RA">
    <property type="protein sequence ID" value="AEPI006363-PA"/>
    <property type="gene ID" value="AEPI006363"/>
</dbReference>
<dbReference type="PANTHER" id="PTHR11037">
    <property type="entry name" value="TRANSCRIPTION FACTOR CP2"/>
    <property type="match status" value="1"/>
</dbReference>
<dbReference type="GO" id="GO:0000978">
    <property type="term" value="F:RNA polymerase II cis-regulatory region sequence-specific DNA binding"/>
    <property type="evidence" value="ECO:0007669"/>
    <property type="project" value="TreeGrafter"/>
</dbReference>
<dbReference type="STRING" id="199890.A0A182PHF4"/>
<name>A0A182PHF4_9DIPT</name>
<proteinExistence type="predicted"/>
<evidence type="ECO:0000313" key="3">
    <source>
        <dbReference type="Proteomes" id="UP000075885"/>
    </source>
</evidence>
<sequence length="216" mass="24562">MTATGRKKLDELYHPVVDRSEFYGMSDLMKPPVLFSPSEDIDKLTSMDMQFYGHDADSLSGTSDNVKSPFLLHANKPATPTLKFHNHFPPDVPTDKKDPSIIMDGSMVANSMVDFTPQIKRQRMTPPLSERVMLYVRQDNEDVYTPLHVVPPSTVGLLNAVSGQRVCASQFTLPLITARIDDDMIRHYCNEDIFILEVQRYEEDLYDITLTELPTH</sequence>
<dbReference type="InterPro" id="IPR057520">
    <property type="entry name" value="GRHL1/CP2_C"/>
</dbReference>
<dbReference type="InterPro" id="IPR040167">
    <property type="entry name" value="TF_CP2-like"/>
</dbReference>
<reference evidence="2" key="2">
    <citation type="submission" date="2020-05" db="UniProtKB">
        <authorList>
            <consortium name="EnsemblMetazoa"/>
        </authorList>
    </citation>
    <scope>IDENTIFICATION</scope>
    <source>
        <strain evidence="2">Epiroticus2</strain>
    </source>
</reference>
<dbReference type="Proteomes" id="UP000075885">
    <property type="component" value="Unassembled WGS sequence"/>
</dbReference>
<keyword evidence="3" id="KW-1185">Reference proteome</keyword>
<feature type="domain" description="GRHL1/CP2 C-terminal" evidence="1">
    <location>
        <begin position="130"/>
        <end position="212"/>
    </location>
</feature>
<dbReference type="AlphaFoldDB" id="A0A182PHF4"/>
<organism evidence="2 3">
    <name type="scientific">Anopheles epiroticus</name>
    <dbReference type="NCBI Taxonomy" id="199890"/>
    <lineage>
        <taxon>Eukaryota</taxon>
        <taxon>Metazoa</taxon>
        <taxon>Ecdysozoa</taxon>
        <taxon>Arthropoda</taxon>
        <taxon>Hexapoda</taxon>
        <taxon>Insecta</taxon>
        <taxon>Pterygota</taxon>
        <taxon>Neoptera</taxon>
        <taxon>Endopterygota</taxon>
        <taxon>Diptera</taxon>
        <taxon>Nematocera</taxon>
        <taxon>Culicoidea</taxon>
        <taxon>Culicidae</taxon>
        <taxon>Anophelinae</taxon>
        <taxon>Anopheles</taxon>
    </lineage>
</organism>
<dbReference type="PANTHER" id="PTHR11037:SF20">
    <property type="entry name" value="PROTEIN GRAINYHEAD"/>
    <property type="match status" value="1"/>
</dbReference>
<evidence type="ECO:0000259" key="1">
    <source>
        <dbReference type="Pfam" id="PF25416"/>
    </source>
</evidence>
<dbReference type="GO" id="GO:0005634">
    <property type="term" value="C:nucleus"/>
    <property type="evidence" value="ECO:0007669"/>
    <property type="project" value="TreeGrafter"/>
</dbReference>
<accession>A0A182PHF4</accession>
<dbReference type="Pfam" id="PF25416">
    <property type="entry name" value="GRHL1_C"/>
    <property type="match status" value="1"/>
</dbReference>